<dbReference type="GO" id="GO:0016787">
    <property type="term" value="F:hydrolase activity"/>
    <property type="evidence" value="ECO:0007669"/>
    <property type="project" value="UniProtKB-KW"/>
</dbReference>
<dbReference type="Pfam" id="PF02275">
    <property type="entry name" value="CBAH"/>
    <property type="match status" value="1"/>
</dbReference>
<evidence type="ECO:0000313" key="4">
    <source>
        <dbReference type="EMBL" id="KAB1439676.1"/>
    </source>
</evidence>
<comment type="similarity">
    <text evidence="1">Belongs to the peptidase C59 family.</text>
</comment>
<dbReference type="Gene3D" id="3.60.60.10">
    <property type="entry name" value="Penicillin V Acylase, Chain A"/>
    <property type="match status" value="1"/>
</dbReference>
<reference evidence="4 5" key="1">
    <citation type="submission" date="2019-09" db="EMBL/GenBank/DDBJ databases">
        <authorList>
            <person name="Valk L.C."/>
        </authorList>
    </citation>
    <scope>NUCLEOTIDE SEQUENCE [LARGE SCALE GENOMIC DNA]</scope>
    <source>
        <strain evidence="4">GalUA</strain>
    </source>
</reference>
<evidence type="ECO:0000256" key="1">
    <source>
        <dbReference type="ARBA" id="ARBA00006625"/>
    </source>
</evidence>
<evidence type="ECO:0000313" key="5">
    <source>
        <dbReference type="Proteomes" id="UP000461768"/>
    </source>
</evidence>
<dbReference type="InterPro" id="IPR029132">
    <property type="entry name" value="CBAH/NAAA_C"/>
</dbReference>
<dbReference type="PANTHER" id="PTHR35527:SF2">
    <property type="entry name" value="HYDROLASE"/>
    <property type="match status" value="1"/>
</dbReference>
<dbReference type="InterPro" id="IPR052193">
    <property type="entry name" value="Peptidase_C59"/>
</dbReference>
<dbReference type="AlphaFoldDB" id="A0A7V7QM50"/>
<organism evidence="4 5">
    <name type="scientific">Candidatus Galacturonatibacter soehngenii</name>
    <dbReference type="NCBI Taxonomy" id="2307010"/>
    <lineage>
        <taxon>Bacteria</taxon>
        <taxon>Bacillati</taxon>
        <taxon>Bacillota</taxon>
        <taxon>Clostridia</taxon>
        <taxon>Lachnospirales</taxon>
        <taxon>Lachnospiraceae</taxon>
        <taxon>Candidatus Galacturonatibacter</taxon>
    </lineage>
</organism>
<dbReference type="RefSeq" id="WP_151142419.1">
    <property type="nucleotide sequence ID" value="NZ_WAGX01000004.1"/>
</dbReference>
<comment type="caution">
    <text evidence="4">The sequence shown here is derived from an EMBL/GenBank/DDBJ whole genome shotgun (WGS) entry which is preliminary data.</text>
</comment>
<protein>
    <submittedName>
        <fullName evidence="4">Choloylglycine hydrolase family protein</fullName>
    </submittedName>
</protein>
<dbReference type="Proteomes" id="UP000461768">
    <property type="component" value="Unassembled WGS sequence"/>
</dbReference>
<dbReference type="PANTHER" id="PTHR35527">
    <property type="entry name" value="CHOLOYLGLYCINE HYDROLASE"/>
    <property type="match status" value="1"/>
</dbReference>
<dbReference type="EMBL" id="WAGX01000004">
    <property type="protein sequence ID" value="KAB1439676.1"/>
    <property type="molecule type" value="Genomic_DNA"/>
</dbReference>
<keyword evidence="5" id="KW-1185">Reference proteome</keyword>
<feature type="domain" description="Choloylglycine hydrolase/NAAA C-terminal" evidence="3">
    <location>
        <begin position="2"/>
        <end position="316"/>
    </location>
</feature>
<accession>A0A7V7QM50</accession>
<dbReference type="CDD" id="cd00542">
    <property type="entry name" value="Ntn_PVA"/>
    <property type="match status" value="1"/>
</dbReference>
<dbReference type="OrthoDB" id="9794717at2"/>
<reference evidence="4 5" key="2">
    <citation type="submission" date="2020-02" db="EMBL/GenBank/DDBJ databases">
        <title>Candidatus Galacturonibacter soehngenii shows hetero-acetogenic catabolism of galacturonic acid but lacks a canonical carbon monoxide dehydrogenase/acetyl-CoA synthase complex.</title>
        <authorList>
            <person name="Diender M."/>
            <person name="Stouten G.R."/>
            <person name="Petersen J.F."/>
            <person name="Nielsen P.H."/>
            <person name="Dueholm M.S."/>
            <person name="Pronk J.T."/>
            <person name="Van Loosdrecht M.C.M."/>
        </authorList>
    </citation>
    <scope>NUCLEOTIDE SEQUENCE [LARGE SCALE GENOMIC DNA]</scope>
    <source>
        <strain evidence="4">GalUA</strain>
    </source>
</reference>
<sequence length="331" mass="37317">MCTSITLQTMQKENFFGRNMDFSYPINPQLYIIPANHSWGNTINGKQIKNKFRFMAIGEEKDNILGFFDGVNEKGFAAATLFFAGYASYCDPNNLKEKEPIASLDFLHYLLGQCESIDDIAPILSHTALIGLPDPITQNVAPLHWIATDKSGQCVVIEHTKRGFMLYHNTIGVMTNSPDFAWQMTNLRNYLEVSPYQTTETYWGDIKLTPFGQGGGTIPLPGGHTSPERFVKTSYRKTHIPTPRNQTDAVMSCFHILEGVTIPRGVVITDRDQYDYTKYSSIIGTATSTYYFRTYDNLQIASVNLYNTAVNAKDIVNLGRLSRPVVYQKLE</sequence>
<dbReference type="InterPro" id="IPR029055">
    <property type="entry name" value="Ntn_hydrolases_N"/>
</dbReference>
<proteinExistence type="inferred from homology"/>
<evidence type="ECO:0000259" key="3">
    <source>
        <dbReference type="Pfam" id="PF02275"/>
    </source>
</evidence>
<keyword evidence="2 4" id="KW-0378">Hydrolase</keyword>
<evidence type="ECO:0000256" key="2">
    <source>
        <dbReference type="ARBA" id="ARBA00022801"/>
    </source>
</evidence>
<name>A0A7V7QM50_9FIRM</name>
<dbReference type="SUPFAM" id="SSF56235">
    <property type="entry name" value="N-terminal nucleophile aminohydrolases (Ntn hydrolases)"/>
    <property type="match status" value="1"/>
</dbReference>
<gene>
    <name evidence="4" type="ORF">F7O84_04615</name>
</gene>